<organism evidence="3 4">
    <name type="scientific">Colwellia asteriadis</name>
    <dbReference type="NCBI Taxonomy" id="517723"/>
    <lineage>
        <taxon>Bacteria</taxon>
        <taxon>Pseudomonadati</taxon>
        <taxon>Pseudomonadota</taxon>
        <taxon>Gammaproteobacteria</taxon>
        <taxon>Alteromonadales</taxon>
        <taxon>Colwelliaceae</taxon>
        <taxon>Colwellia</taxon>
    </lineage>
</organism>
<accession>A0ABN1L5G2</accession>
<dbReference type="EMBL" id="BAAAFA010000003">
    <property type="protein sequence ID" value="GAA0814841.1"/>
    <property type="molecule type" value="Genomic_DNA"/>
</dbReference>
<dbReference type="RefSeq" id="WP_343816261.1">
    <property type="nucleotide sequence ID" value="NZ_BAAAFA010000003.1"/>
</dbReference>
<keyword evidence="2" id="KW-1133">Transmembrane helix</keyword>
<keyword evidence="4" id="KW-1185">Reference proteome</keyword>
<dbReference type="InterPro" id="IPR021727">
    <property type="entry name" value="DUF3299"/>
</dbReference>
<name>A0ABN1L5G2_9GAMM</name>
<evidence type="ECO:0008006" key="5">
    <source>
        <dbReference type="Google" id="ProtNLM"/>
    </source>
</evidence>
<keyword evidence="2" id="KW-0812">Transmembrane</keyword>
<keyword evidence="2" id="KW-0472">Membrane</keyword>
<protein>
    <recommendedName>
        <fullName evidence="5">DUF3299 domain-containing protein</fullName>
    </recommendedName>
</protein>
<dbReference type="Pfam" id="PF11736">
    <property type="entry name" value="DUF3299"/>
    <property type="match status" value="1"/>
</dbReference>
<evidence type="ECO:0000256" key="2">
    <source>
        <dbReference type="SAM" id="Phobius"/>
    </source>
</evidence>
<sequence>MEFNREAMKGVTVKIAILLIFILLSFYFFKGENKSITSDVTQPVIEEKQQQENESIFVSDIDSASKLKSDNEVDTATNTNPINPYNSSPNTQQYNTLEWIALIPEKELEALLNPPEYLEEISDGTLEDQLDNKLQGIKKSVPEDSYQQALVSTNIIEAMNGENIRIPGFVVPLEINKAQVITRFFLVPFFGACIHAPPPAPNQIIYVESEQGIIMESLYDAVWVSGKLATTLVENDMATAAYSMQMHFIEVYDQSY</sequence>
<gene>
    <name evidence="3" type="ORF">GCM10009111_12330</name>
</gene>
<feature type="transmembrane region" description="Helical" evidence="2">
    <location>
        <begin position="12"/>
        <end position="29"/>
    </location>
</feature>
<feature type="compositionally biased region" description="Polar residues" evidence="1">
    <location>
        <begin position="74"/>
        <end position="90"/>
    </location>
</feature>
<proteinExistence type="predicted"/>
<dbReference type="Gene3D" id="2.40.50.870">
    <property type="entry name" value="Protein of unknown function (DUF3299)"/>
    <property type="match status" value="1"/>
</dbReference>
<dbReference type="Proteomes" id="UP001500021">
    <property type="component" value="Unassembled WGS sequence"/>
</dbReference>
<feature type="region of interest" description="Disordered" evidence="1">
    <location>
        <begin position="67"/>
        <end position="90"/>
    </location>
</feature>
<evidence type="ECO:0000256" key="1">
    <source>
        <dbReference type="SAM" id="MobiDB-lite"/>
    </source>
</evidence>
<evidence type="ECO:0000313" key="4">
    <source>
        <dbReference type="Proteomes" id="UP001500021"/>
    </source>
</evidence>
<comment type="caution">
    <text evidence="3">The sequence shown here is derived from an EMBL/GenBank/DDBJ whole genome shotgun (WGS) entry which is preliminary data.</text>
</comment>
<evidence type="ECO:0000313" key="3">
    <source>
        <dbReference type="EMBL" id="GAA0814841.1"/>
    </source>
</evidence>
<reference evidence="3 4" key="1">
    <citation type="journal article" date="2019" name="Int. J. Syst. Evol. Microbiol.">
        <title>The Global Catalogue of Microorganisms (GCM) 10K type strain sequencing project: providing services to taxonomists for standard genome sequencing and annotation.</title>
        <authorList>
            <consortium name="The Broad Institute Genomics Platform"/>
            <consortium name="The Broad Institute Genome Sequencing Center for Infectious Disease"/>
            <person name="Wu L."/>
            <person name="Ma J."/>
        </authorList>
    </citation>
    <scope>NUCLEOTIDE SEQUENCE [LARGE SCALE GENOMIC DNA]</scope>
    <source>
        <strain evidence="3 4">JCM 15608</strain>
    </source>
</reference>